<comment type="caution">
    <text evidence="2">The sequence shown here is derived from an EMBL/GenBank/DDBJ whole genome shotgun (WGS) entry which is preliminary data.</text>
</comment>
<accession>A0A5B7FJT8</accession>
<dbReference type="Proteomes" id="UP000324222">
    <property type="component" value="Unassembled WGS sequence"/>
</dbReference>
<protein>
    <submittedName>
        <fullName evidence="2">Uncharacterized protein</fullName>
    </submittedName>
</protein>
<gene>
    <name evidence="2" type="ORF">E2C01_039422</name>
</gene>
<evidence type="ECO:0000313" key="2">
    <source>
        <dbReference type="EMBL" id="MPC45716.1"/>
    </source>
</evidence>
<name>A0A5B7FJT8_PORTR</name>
<proteinExistence type="predicted"/>
<evidence type="ECO:0000256" key="1">
    <source>
        <dbReference type="SAM" id="MobiDB-lite"/>
    </source>
</evidence>
<dbReference type="AlphaFoldDB" id="A0A5B7FJT8"/>
<feature type="region of interest" description="Disordered" evidence="1">
    <location>
        <begin position="1"/>
        <end position="49"/>
    </location>
</feature>
<reference evidence="2 3" key="1">
    <citation type="submission" date="2019-05" db="EMBL/GenBank/DDBJ databases">
        <title>Another draft genome of Portunus trituberculatus and its Hox gene families provides insights of decapod evolution.</title>
        <authorList>
            <person name="Jeong J.-H."/>
            <person name="Song I."/>
            <person name="Kim S."/>
            <person name="Choi T."/>
            <person name="Kim D."/>
            <person name="Ryu S."/>
            <person name="Kim W."/>
        </authorList>
    </citation>
    <scope>NUCLEOTIDE SEQUENCE [LARGE SCALE GENOMIC DNA]</scope>
    <source>
        <tissue evidence="2">Muscle</tissue>
    </source>
</reference>
<dbReference type="EMBL" id="VSRR010006860">
    <property type="protein sequence ID" value="MPC45716.1"/>
    <property type="molecule type" value="Genomic_DNA"/>
</dbReference>
<evidence type="ECO:0000313" key="3">
    <source>
        <dbReference type="Proteomes" id="UP000324222"/>
    </source>
</evidence>
<keyword evidence="3" id="KW-1185">Reference proteome</keyword>
<sequence>MVWISTNVLHHYTRKDPRRKTGDDGKDAEEKKRESRGEGQSEGENACISITTFSTPTCLSVCMKRKRGDDGGSQIKEEEEQQE</sequence>
<feature type="compositionally biased region" description="Basic and acidic residues" evidence="1">
    <location>
        <begin position="19"/>
        <end position="39"/>
    </location>
</feature>
<feature type="region of interest" description="Disordered" evidence="1">
    <location>
        <begin position="61"/>
        <end position="83"/>
    </location>
</feature>
<organism evidence="2 3">
    <name type="scientific">Portunus trituberculatus</name>
    <name type="common">Swimming crab</name>
    <name type="synonym">Neptunus trituberculatus</name>
    <dbReference type="NCBI Taxonomy" id="210409"/>
    <lineage>
        <taxon>Eukaryota</taxon>
        <taxon>Metazoa</taxon>
        <taxon>Ecdysozoa</taxon>
        <taxon>Arthropoda</taxon>
        <taxon>Crustacea</taxon>
        <taxon>Multicrustacea</taxon>
        <taxon>Malacostraca</taxon>
        <taxon>Eumalacostraca</taxon>
        <taxon>Eucarida</taxon>
        <taxon>Decapoda</taxon>
        <taxon>Pleocyemata</taxon>
        <taxon>Brachyura</taxon>
        <taxon>Eubrachyura</taxon>
        <taxon>Portunoidea</taxon>
        <taxon>Portunidae</taxon>
        <taxon>Portuninae</taxon>
        <taxon>Portunus</taxon>
    </lineage>
</organism>